<evidence type="ECO:0000313" key="6">
    <source>
        <dbReference type="Proteomes" id="UP000471147"/>
    </source>
</evidence>
<organism evidence="5 6">
    <name type="scientific">Sphingorhabdus profundilacus</name>
    <dbReference type="NCBI Taxonomy" id="2509718"/>
    <lineage>
        <taxon>Bacteria</taxon>
        <taxon>Pseudomonadati</taxon>
        <taxon>Pseudomonadota</taxon>
        <taxon>Alphaproteobacteria</taxon>
        <taxon>Sphingomonadales</taxon>
        <taxon>Sphingomonadaceae</taxon>
        <taxon>Sphingorhabdus</taxon>
    </lineage>
</organism>
<dbReference type="Gene3D" id="1.10.10.10">
    <property type="entry name" value="Winged helix-like DNA-binding domain superfamily/Winged helix DNA-binding domain"/>
    <property type="match status" value="1"/>
</dbReference>
<dbReference type="InterPro" id="IPR014015">
    <property type="entry name" value="Helicase_SF3_DNA-vir"/>
</dbReference>
<dbReference type="PANTHER" id="PTHR35372">
    <property type="entry name" value="ATP BINDING PROTEIN-RELATED"/>
    <property type="match status" value="1"/>
</dbReference>
<comment type="caution">
    <text evidence="5">The sequence shown here is derived from an EMBL/GenBank/DDBJ whole genome shotgun (WGS) entry which is preliminary data.</text>
</comment>
<sequence>MTQILCEDALHYHSLGYEPVYVPRGEKGAKSMGWQVKKATEDSINREFSKPSNLGIRTGDPHADGSCLFGIDIDVDDANLVRCVERAIGCSVPVKRGKKGVTYLARLTEQIASQKIHMYRDGNKRPVIDILCRSAQTVIPPSIHPETKEPYKWVAGSPLREMPYDKLPMFTPWVIDEVVGFCKNPDDPIYALNDMVWRGIGAGGDTHETCLRAVSSMVTRGWPDEDIHIRVGRAKREACEAAGMPYDWPQAEKVIQEWIDSARAKFGGSQKGRQKISHGALADAFLLNSGHYLRFDRDANCWYFFDGRCWQGNHNFLVLHAIENSLPIELRNSHVVAGVEKSLRNRPKLSIRQRDWDPDPHLLNTPAGVVDLRAGNIMPSAPDFLMTRITSAAPADDWSGSLWAVKLLEWFGDDPAEQTYIQVLLGYFLTGETRHACLPVWIGPGGDGKSVIANTLRNMLGDYAKTSTDTAFVDTRHSQHSEELAWLNGARLVLVNEINGSLPWNDSRIKAVTGGEHIAASYKGGHVFEYRPSFKLLITGNEAPRLRSAGPEFRRRFHVYNFTRGVASPDAELSEKLRAESGAILRYAIEGAIKYYSEGLSRSPAVEAANAEYFEANDLIQQWLNECCEVDPDRRVEGIVAYQNYVSWCADQGVKFPIQRQSFTSRLKSKSIDSRTATIKGRSNSVRCYMGIDLRGEYPDGMRDF</sequence>
<dbReference type="Pfam" id="PF19263">
    <property type="entry name" value="DUF5906"/>
    <property type="match status" value="1"/>
</dbReference>
<dbReference type="SMART" id="SM00885">
    <property type="entry name" value="D5_N"/>
    <property type="match status" value="1"/>
</dbReference>
<dbReference type="GO" id="GO:0016787">
    <property type="term" value="F:hydrolase activity"/>
    <property type="evidence" value="ECO:0007669"/>
    <property type="project" value="UniProtKB-KW"/>
</dbReference>
<dbReference type="EMBL" id="SDWJ01000002">
    <property type="protein sequence ID" value="MVZ97932.1"/>
    <property type="molecule type" value="Genomic_DNA"/>
</dbReference>
<dbReference type="InterPro" id="IPR045455">
    <property type="entry name" value="NrS-1_pol-like_helicase"/>
</dbReference>
<dbReference type="InterPro" id="IPR006500">
    <property type="entry name" value="Helicase_put_C_phage/plasmid"/>
</dbReference>
<dbReference type="GO" id="GO:0004386">
    <property type="term" value="F:helicase activity"/>
    <property type="evidence" value="ECO:0007669"/>
    <property type="project" value="UniProtKB-KW"/>
</dbReference>
<dbReference type="InterPro" id="IPR051620">
    <property type="entry name" value="ORF904-like_C"/>
</dbReference>
<evidence type="ECO:0000256" key="2">
    <source>
        <dbReference type="ARBA" id="ARBA00022801"/>
    </source>
</evidence>
<dbReference type="SMART" id="SM00943">
    <property type="entry name" value="Prim-Pol"/>
    <property type="match status" value="1"/>
</dbReference>
<gene>
    <name evidence="5" type="ORF">EUU23_09455</name>
</gene>
<keyword evidence="2" id="KW-0378">Hydrolase</keyword>
<protein>
    <recommendedName>
        <fullName evidence="4">SF3 helicase domain-containing protein</fullName>
    </recommendedName>
</protein>
<evidence type="ECO:0000256" key="3">
    <source>
        <dbReference type="ARBA" id="ARBA00022840"/>
    </source>
</evidence>
<dbReference type="RefSeq" id="WP_160353907.1">
    <property type="nucleotide sequence ID" value="NZ_SDWJ01000002.1"/>
</dbReference>
<evidence type="ECO:0000256" key="1">
    <source>
        <dbReference type="ARBA" id="ARBA00022741"/>
    </source>
</evidence>
<dbReference type="InterPro" id="IPR014818">
    <property type="entry name" value="Phage/plasmid_primase_P4_C"/>
</dbReference>
<dbReference type="Gene3D" id="3.40.50.300">
    <property type="entry name" value="P-loop containing nucleotide triphosphate hydrolases"/>
    <property type="match status" value="1"/>
</dbReference>
<dbReference type="Pfam" id="PF09250">
    <property type="entry name" value="Prim-Pol"/>
    <property type="match status" value="1"/>
</dbReference>
<dbReference type="Pfam" id="PF08706">
    <property type="entry name" value="D5_N"/>
    <property type="match status" value="1"/>
</dbReference>
<dbReference type="NCBIfam" id="TIGR01613">
    <property type="entry name" value="primase_Cterm"/>
    <property type="match status" value="1"/>
</dbReference>
<dbReference type="PROSITE" id="PS51206">
    <property type="entry name" value="SF3_HELICASE_1"/>
    <property type="match status" value="1"/>
</dbReference>
<proteinExistence type="predicted"/>
<dbReference type="AlphaFoldDB" id="A0A6I4LWZ4"/>
<keyword evidence="6" id="KW-1185">Reference proteome</keyword>
<evidence type="ECO:0000313" key="5">
    <source>
        <dbReference type="EMBL" id="MVZ97932.1"/>
    </source>
</evidence>
<name>A0A6I4LWZ4_9SPHN</name>
<accession>A0A6I4LWZ4</accession>
<reference evidence="5 6" key="1">
    <citation type="submission" date="2019-01" db="EMBL/GenBank/DDBJ databases">
        <title>Sphingorhabdus lacus sp.nov., isolated from an oligotrophic freshwater lake.</title>
        <authorList>
            <person name="Park M."/>
        </authorList>
    </citation>
    <scope>NUCLEOTIDE SEQUENCE [LARGE SCALE GENOMIC DNA]</scope>
    <source>
        <strain evidence="5 6">IMCC26285</strain>
    </source>
</reference>
<dbReference type="SUPFAM" id="SSF56747">
    <property type="entry name" value="Prim-pol domain"/>
    <property type="match status" value="1"/>
</dbReference>
<dbReference type="InterPro" id="IPR027417">
    <property type="entry name" value="P-loop_NTPase"/>
</dbReference>
<feature type="domain" description="SF3 helicase" evidence="4">
    <location>
        <begin position="416"/>
        <end position="575"/>
    </location>
</feature>
<dbReference type="PANTHER" id="PTHR35372:SF2">
    <property type="entry name" value="SF3 HELICASE DOMAIN-CONTAINING PROTEIN"/>
    <property type="match status" value="1"/>
</dbReference>
<dbReference type="GO" id="GO:0005524">
    <property type="term" value="F:ATP binding"/>
    <property type="evidence" value="ECO:0007669"/>
    <property type="project" value="UniProtKB-KW"/>
</dbReference>
<evidence type="ECO:0000259" key="4">
    <source>
        <dbReference type="PROSITE" id="PS51206"/>
    </source>
</evidence>
<dbReference type="OrthoDB" id="9763644at2"/>
<dbReference type="InterPro" id="IPR036388">
    <property type="entry name" value="WH-like_DNA-bd_sf"/>
</dbReference>
<dbReference type="InterPro" id="IPR015330">
    <property type="entry name" value="DNA_primase/pol_bifunc_N"/>
</dbReference>
<keyword evidence="3" id="KW-0067">ATP-binding</keyword>
<keyword evidence="1" id="KW-0547">Nucleotide-binding</keyword>
<dbReference type="SUPFAM" id="SSF52540">
    <property type="entry name" value="P-loop containing nucleoside triphosphate hydrolases"/>
    <property type="match status" value="1"/>
</dbReference>
<dbReference type="Proteomes" id="UP000471147">
    <property type="component" value="Unassembled WGS sequence"/>
</dbReference>